<keyword evidence="1 4" id="KW-0732">Signal</keyword>
<dbReference type="SUPFAM" id="SSF48230">
    <property type="entry name" value="Chondroitin AC/alginate lyase"/>
    <property type="match status" value="1"/>
</dbReference>
<proteinExistence type="predicted"/>
<dbReference type="RefSeq" id="WP_197528356.1">
    <property type="nucleotide sequence ID" value="NZ_CP036278.1"/>
</dbReference>
<dbReference type="GO" id="GO:0042597">
    <property type="term" value="C:periplasmic space"/>
    <property type="evidence" value="ECO:0007669"/>
    <property type="project" value="InterPro"/>
</dbReference>
<dbReference type="InterPro" id="IPR013783">
    <property type="entry name" value="Ig-like_fold"/>
</dbReference>
<dbReference type="Gene3D" id="1.50.10.100">
    <property type="entry name" value="Chondroitin AC/alginate lyase"/>
    <property type="match status" value="1"/>
</dbReference>
<evidence type="ECO:0000256" key="1">
    <source>
        <dbReference type="ARBA" id="ARBA00022729"/>
    </source>
</evidence>
<dbReference type="Proteomes" id="UP000315750">
    <property type="component" value="Chromosome"/>
</dbReference>
<dbReference type="SUPFAM" id="SSF49899">
    <property type="entry name" value="Concanavalin A-like lectins/glucanases"/>
    <property type="match status" value="1"/>
</dbReference>
<evidence type="ECO:0000313" key="7">
    <source>
        <dbReference type="Proteomes" id="UP000315750"/>
    </source>
</evidence>
<reference evidence="6 7" key="1">
    <citation type="submission" date="2019-02" db="EMBL/GenBank/DDBJ databases">
        <title>Deep-cultivation of Planctomycetes and their phenomic and genomic characterization uncovers novel biology.</title>
        <authorList>
            <person name="Wiegand S."/>
            <person name="Jogler M."/>
            <person name="Boedeker C."/>
            <person name="Pinto D."/>
            <person name="Vollmers J."/>
            <person name="Rivas-Marin E."/>
            <person name="Kohn T."/>
            <person name="Peeters S.H."/>
            <person name="Heuer A."/>
            <person name="Rast P."/>
            <person name="Oberbeckmann S."/>
            <person name="Bunk B."/>
            <person name="Jeske O."/>
            <person name="Meyerdierks A."/>
            <person name="Storesund J.E."/>
            <person name="Kallscheuer N."/>
            <person name="Luecker S."/>
            <person name="Lage O.M."/>
            <person name="Pohl T."/>
            <person name="Merkel B.J."/>
            <person name="Hornburger P."/>
            <person name="Mueller R.-W."/>
            <person name="Bruemmer F."/>
            <person name="Labrenz M."/>
            <person name="Spormann A.M."/>
            <person name="Op den Camp H."/>
            <person name="Overmann J."/>
            <person name="Amann R."/>
            <person name="Jetten M.S.M."/>
            <person name="Mascher T."/>
            <person name="Medema M.H."/>
            <person name="Devos D.P."/>
            <person name="Kaster A.-K."/>
            <person name="Ovreas L."/>
            <person name="Rohde M."/>
            <person name="Galperin M.Y."/>
            <person name="Jogler C."/>
        </authorList>
    </citation>
    <scope>NUCLEOTIDE SEQUENCE [LARGE SCALE GENOMIC DNA]</scope>
    <source>
        <strain evidence="6 7">Pan181</strain>
    </source>
</reference>
<dbReference type="AlphaFoldDB" id="A0A518APV4"/>
<keyword evidence="7" id="KW-1185">Reference proteome</keyword>
<dbReference type="InterPro" id="IPR013320">
    <property type="entry name" value="ConA-like_dom_sf"/>
</dbReference>
<feature type="chain" id="PRO_5022011035" evidence="4">
    <location>
        <begin position="23"/>
        <end position="689"/>
    </location>
</feature>
<organism evidence="6 7">
    <name type="scientific">Aeoliella mucimassa</name>
    <dbReference type="NCBI Taxonomy" id="2527972"/>
    <lineage>
        <taxon>Bacteria</taxon>
        <taxon>Pseudomonadati</taxon>
        <taxon>Planctomycetota</taxon>
        <taxon>Planctomycetia</taxon>
        <taxon>Pirellulales</taxon>
        <taxon>Lacipirellulaceae</taxon>
        <taxon>Aeoliella</taxon>
    </lineage>
</organism>
<dbReference type="Pfam" id="PF13385">
    <property type="entry name" value="Laminin_G_3"/>
    <property type="match status" value="1"/>
</dbReference>
<evidence type="ECO:0000256" key="2">
    <source>
        <dbReference type="ARBA" id="ARBA00023157"/>
    </source>
</evidence>
<dbReference type="EMBL" id="CP036278">
    <property type="protein sequence ID" value="QDU56753.1"/>
    <property type="molecule type" value="Genomic_DNA"/>
</dbReference>
<keyword evidence="2" id="KW-1015">Disulfide bond</keyword>
<evidence type="ECO:0000313" key="6">
    <source>
        <dbReference type="EMBL" id="QDU56753.1"/>
    </source>
</evidence>
<accession>A0A518APV4</accession>
<dbReference type="InterPro" id="IPR008397">
    <property type="entry name" value="Alginate_lyase_dom"/>
</dbReference>
<dbReference type="InterPro" id="IPR008929">
    <property type="entry name" value="Chondroitin_lyas"/>
</dbReference>
<sequence length="689" mass="76960" precursor="true">MSSPLHSLFLLCLWLASTQAFAIEPTSPPAFNHPGLLHTEDDFARMRSKLADNQQPWLAGWQVLEQSRHAQLNWQPRPTETIVRGGPGQNFPVLFNDMHATYCLALRWKVSGDKAYADKAVEILNGWSSTLKHIRGNSDRFLAAGIYGYQFANAAEIMRTYPGWSHDDFGRFQQMMLEVFYPMNHQFLTEHNEAAITNYWANWDLCNIASIQAIGVLCDRRDLYDEAMQYLFHGRGNGALDKAIYYVHPGNLGQWQEAGRDQGHSTLGIALLGPICETAWHQGDDLYGYRNNRFLAGAEYVAKYNLNQPVPYVPYAWGTGQRGDHREQATISDNGRGNLRAGYELVVNHYVHRLGIAAPYSSQYAAKLRPEPGAGGHASTFDQPGFGTLTATIDPQVASPRPSGLTARLRSHNVELSWWGAANSTSYQLSRATQPEGPFNVIASDIHDPLTYTDSNLPRGTYYYYVEAIVEGVPVSRSEVVCLSTAPTLVSRYEFDEHRESQADSPSYVMHGAKLVAGLSGQAVALDGVDDYVELPTGVVSQLSDFTIACWVQVDEQATWSRVFDFGDDRGFSMYLTPSNANGKCSFAVSTVYYHNEQVVESPSPLPLHRWVHVAVTLSDRTATLYVDGQAVAVRDDIHFPPYRLGNTSQNWIGRSQYSDPYLTGKVDDFRIYHGALSPSEIEMLLKTR</sequence>
<evidence type="ECO:0000256" key="4">
    <source>
        <dbReference type="SAM" id="SignalP"/>
    </source>
</evidence>
<dbReference type="Gene3D" id="2.60.40.10">
    <property type="entry name" value="Immunoglobulins"/>
    <property type="match status" value="1"/>
</dbReference>
<protein>
    <submittedName>
        <fullName evidence="6">Alginate lyase</fullName>
    </submittedName>
</protein>
<dbReference type="GO" id="GO:0016829">
    <property type="term" value="F:lyase activity"/>
    <property type="evidence" value="ECO:0007669"/>
    <property type="project" value="UniProtKB-KW"/>
</dbReference>
<feature type="domain" description="LamG-like jellyroll fold" evidence="5">
    <location>
        <begin position="544"/>
        <end position="680"/>
    </location>
</feature>
<dbReference type="InterPro" id="IPR006558">
    <property type="entry name" value="LamG-like"/>
</dbReference>
<dbReference type="Gene3D" id="2.60.120.200">
    <property type="match status" value="1"/>
</dbReference>
<feature type="signal peptide" evidence="4">
    <location>
        <begin position="1"/>
        <end position="22"/>
    </location>
</feature>
<gene>
    <name evidence="6" type="ORF">Pan181_29650</name>
</gene>
<name>A0A518APV4_9BACT</name>
<evidence type="ECO:0000259" key="5">
    <source>
        <dbReference type="SMART" id="SM00560"/>
    </source>
</evidence>
<keyword evidence="3 6" id="KW-0456">Lyase</keyword>
<dbReference type="SMART" id="SM00560">
    <property type="entry name" value="LamGL"/>
    <property type="match status" value="1"/>
</dbReference>
<evidence type="ECO:0000256" key="3">
    <source>
        <dbReference type="ARBA" id="ARBA00023239"/>
    </source>
</evidence>
<dbReference type="KEGG" id="amuc:Pan181_29650"/>
<dbReference type="Pfam" id="PF05426">
    <property type="entry name" value="Alginate_lyase"/>
    <property type="match status" value="1"/>
</dbReference>